<dbReference type="CDD" id="cd07820">
    <property type="entry name" value="SRPBCC_3"/>
    <property type="match status" value="1"/>
</dbReference>
<keyword evidence="5" id="KW-1185">Reference proteome</keyword>
<dbReference type="Pfam" id="PF08338">
    <property type="entry name" value="DUF1731"/>
    <property type="match status" value="1"/>
</dbReference>
<dbReference type="eggNOG" id="COG1090">
    <property type="taxonomic scope" value="Bacteria"/>
</dbReference>
<dbReference type="PANTHER" id="PTHR11092">
    <property type="entry name" value="SUGAR NUCLEOTIDE EPIMERASE RELATED"/>
    <property type="match status" value="1"/>
</dbReference>
<feature type="domain" description="NAD-dependent epimerase/dehydratase" evidence="2">
    <location>
        <begin position="155"/>
        <end position="274"/>
    </location>
</feature>
<accession>M3USM7</accession>
<protein>
    <recommendedName>
        <fullName evidence="6">TIGR01777 family protein</fullName>
    </recommendedName>
</protein>
<dbReference type="SUPFAM" id="SSF51735">
    <property type="entry name" value="NAD(P)-binding Rossmann-fold domains"/>
    <property type="match status" value="1"/>
</dbReference>
<dbReference type="Pfam" id="PF01370">
    <property type="entry name" value="Epimerase"/>
    <property type="match status" value="1"/>
</dbReference>
<dbReference type="InterPro" id="IPR013549">
    <property type="entry name" value="DUF1731"/>
</dbReference>
<evidence type="ECO:0000313" key="5">
    <source>
        <dbReference type="Proteomes" id="UP000035009"/>
    </source>
</evidence>
<evidence type="ECO:0000259" key="2">
    <source>
        <dbReference type="Pfam" id="PF01370"/>
    </source>
</evidence>
<dbReference type="RefSeq" id="WP_008376105.1">
    <property type="nucleotide sequence ID" value="NZ_BAOP01000002.1"/>
</dbReference>
<dbReference type="InterPro" id="IPR036291">
    <property type="entry name" value="NAD(P)-bd_dom_sf"/>
</dbReference>
<dbReference type="Gene3D" id="3.40.50.720">
    <property type="entry name" value="NAD(P)-binding Rossmann-like Domain"/>
    <property type="match status" value="1"/>
</dbReference>
<proteinExistence type="inferred from homology"/>
<dbReference type="InterPro" id="IPR001509">
    <property type="entry name" value="Epimerase_deHydtase"/>
</dbReference>
<reference evidence="4 5" key="1">
    <citation type="submission" date="2013-02" db="EMBL/GenBank/DDBJ databases">
        <title>Whole genome shotgun sequence of Gordonia malaquae NBRC 108250.</title>
        <authorList>
            <person name="Yoshida I."/>
            <person name="Hosoyama A."/>
            <person name="Tsuchikane K."/>
            <person name="Ando Y."/>
            <person name="Baba S."/>
            <person name="Ohji S."/>
            <person name="Hamada M."/>
            <person name="Tamura T."/>
            <person name="Yamazoe A."/>
            <person name="Yamazaki S."/>
            <person name="Fujita N."/>
        </authorList>
    </citation>
    <scope>NUCLEOTIDE SEQUENCE [LARGE SCALE GENOMIC DNA]</scope>
    <source>
        <strain evidence="4 5">NBRC 108250</strain>
    </source>
</reference>
<evidence type="ECO:0008006" key="6">
    <source>
        <dbReference type="Google" id="ProtNLM"/>
    </source>
</evidence>
<comment type="similarity">
    <text evidence="1">Belongs to the NAD(P)-dependent epimerase/dehydratase family. SDR39U1 subfamily.</text>
</comment>
<dbReference type="AlphaFoldDB" id="M3USM7"/>
<gene>
    <name evidence="4" type="ORF">GM1_002_02200</name>
</gene>
<dbReference type="Gene3D" id="3.30.530.20">
    <property type="match status" value="1"/>
</dbReference>
<dbReference type="NCBIfam" id="TIGR01777">
    <property type="entry name" value="yfcH"/>
    <property type="match status" value="1"/>
</dbReference>
<comment type="caution">
    <text evidence="4">The sequence shown here is derived from an EMBL/GenBank/DDBJ whole genome shotgun (WGS) entry which is preliminary data.</text>
</comment>
<sequence>MGIEFTSTVDASIDEVFAWFGRPGALRRLLPPWQPMHAMSEADSLADGRAVLGLPGGLRWQAQHVGSDYSPPHRFVDERVVDGVTSIPPSLAGPWRHVHDFREAPDGRTVMVDRVHTAVPAALLRPTFEYRHRQVADDLSSHHTARERGFAPSVIAVSGASGMVGSALCAFLTTGGHRVIRLDRHAHDGHGDDVRAWDPAAPASDLFAGVDAVVHLAGAPIAGRFTDSHKAKIRDSRVEPTRLLAQAAAASSTVRTFVSASAIGFYGYARPDEVLTESSSKGGGFLADVVGDWEHAARVPGIRTVQVRTGIVQSPTGGTLRLQRPIFAAGLGGPIGDGSQWLSWIDLDDLVDVYLRALFDDRLDGPVNAVAPAPVTGREYAKTLGRVLHRPAVLPVPEFGPALLLGRQGVRELAAADQHVDNRALDDVGHRFRHATLEESLRHQLGR</sequence>
<dbReference type="OrthoDB" id="9801773at2"/>
<feature type="domain" description="DUF1731" evidence="3">
    <location>
        <begin position="396"/>
        <end position="443"/>
    </location>
</feature>
<dbReference type="InterPro" id="IPR023393">
    <property type="entry name" value="START-like_dom_sf"/>
</dbReference>
<name>M3USM7_GORML</name>
<dbReference type="SUPFAM" id="SSF55961">
    <property type="entry name" value="Bet v1-like"/>
    <property type="match status" value="1"/>
</dbReference>
<dbReference type="EMBL" id="BAOP01000002">
    <property type="protein sequence ID" value="GAC78242.1"/>
    <property type="molecule type" value="Genomic_DNA"/>
</dbReference>
<dbReference type="eggNOG" id="COG4276">
    <property type="taxonomic scope" value="Bacteria"/>
</dbReference>
<dbReference type="Proteomes" id="UP000035009">
    <property type="component" value="Unassembled WGS sequence"/>
</dbReference>
<evidence type="ECO:0000313" key="4">
    <source>
        <dbReference type="EMBL" id="GAC78242.1"/>
    </source>
</evidence>
<evidence type="ECO:0000259" key="3">
    <source>
        <dbReference type="Pfam" id="PF08338"/>
    </source>
</evidence>
<organism evidence="4 5">
    <name type="scientific">Gordonia malaquae NBRC 108250</name>
    <dbReference type="NCBI Taxonomy" id="1223542"/>
    <lineage>
        <taxon>Bacteria</taxon>
        <taxon>Bacillati</taxon>
        <taxon>Actinomycetota</taxon>
        <taxon>Actinomycetes</taxon>
        <taxon>Mycobacteriales</taxon>
        <taxon>Gordoniaceae</taxon>
        <taxon>Gordonia</taxon>
    </lineage>
</organism>
<evidence type="ECO:0000256" key="1">
    <source>
        <dbReference type="ARBA" id="ARBA00009353"/>
    </source>
</evidence>
<dbReference type="PANTHER" id="PTHR11092:SF0">
    <property type="entry name" value="EPIMERASE FAMILY PROTEIN SDR39U1"/>
    <property type="match status" value="1"/>
</dbReference>
<dbReference type="InterPro" id="IPR010099">
    <property type="entry name" value="SDR39U1"/>
</dbReference>
<dbReference type="STRING" id="410332.SAMN04488550_3625"/>